<dbReference type="PROSITE" id="PS00211">
    <property type="entry name" value="ABC_TRANSPORTER_1"/>
    <property type="match status" value="1"/>
</dbReference>
<dbReference type="PANTHER" id="PTHR24221">
    <property type="entry name" value="ATP-BINDING CASSETTE SUB-FAMILY B"/>
    <property type="match status" value="1"/>
</dbReference>
<dbReference type="InterPro" id="IPR003439">
    <property type="entry name" value="ABC_transporter-like_ATP-bd"/>
</dbReference>
<dbReference type="GO" id="GO:0006508">
    <property type="term" value="P:proteolysis"/>
    <property type="evidence" value="ECO:0007669"/>
    <property type="project" value="InterPro"/>
</dbReference>
<dbReference type="Proteomes" id="UP000518878">
    <property type="component" value="Unassembled WGS sequence"/>
</dbReference>
<dbReference type="Pfam" id="PF00005">
    <property type="entry name" value="ABC_tran"/>
    <property type="match status" value="1"/>
</dbReference>
<dbReference type="InterPro" id="IPR039421">
    <property type="entry name" value="Type_1_exporter"/>
</dbReference>
<keyword evidence="12" id="KW-1185">Reference proteome</keyword>
<keyword evidence="5 7" id="KW-1133">Transmembrane helix</keyword>
<dbReference type="GO" id="GO:0016887">
    <property type="term" value="F:ATP hydrolysis activity"/>
    <property type="evidence" value="ECO:0007669"/>
    <property type="project" value="InterPro"/>
</dbReference>
<proteinExistence type="predicted"/>
<dbReference type="GO" id="GO:0140359">
    <property type="term" value="F:ABC-type transporter activity"/>
    <property type="evidence" value="ECO:0007669"/>
    <property type="project" value="InterPro"/>
</dbReference>
<dbReference type="Gene3D" id="3.40.50.300">
    <property type="entry name" value="P-loop containing nucleotide triphosphate hydrolases"/>
    <property type="match status" value="1"/>
</dbReference>
<name>A0A7X5QRT1_9GAMM</name>
<feature type="domain" description="Peptidase C39" evidence="10">
    <location>
        <begin position="26"/>
        <end position="145"/>
    </location>
</feature>
<evidence type="ECO:0000313" key="12">
    <source>
        <dbReference type="Proteomes" id="UP000518878"/>
    </source>
</evidence>
<dbReference type="SUPFAM" id="SSF90123">
    <property type="entry name" value="ABC transporter transmembrane region"/>
    <property type="match status" value="1"/>
</dbReference>
<evidence type="ECO:0000259" key="9">
    <source>
        <dbReference type="PROSITE" id="PS50929"/>
    </source>
</evidence>
<dbReference type="InterPro" id="IPR027417">
    <property type="entry name" value="P-loop_NTPase"/>
</dbReference>
<feature type="transmembrane region" description="Helical" evidence="7">
    <location>
        <begin position="418"/>
        <end position="437"/>
    </location>
</feature>
<dbReference type="InterPro" id="IPR017871">
    <property type="entry name" value="ABC_transporter-like_CS"/>
</dbReference>
<keyword evidence="6 7" id="KW-0472">Membrane</keyword>
<evidence type="ECO:0000256" key="6">
    <source>
        <dbReference type="ARBA" id="ARBA00023136"/>
    </source>
</evidence>
<comment type="caution">
    <text evidence="11">The sequence shown here is derived from an EMBL/GenBank/DDBJ whole genome shotgun (WGS) entry which is preliminary data.</text>
</comment>
<dbReference type="SMART" id="SM00382">
    <property type="entry name" value="AAA"/>
    <property type="match status" value="1"/>
</dbReference>
<dbReference type="InterPro" id="IPR036640">
    <property type="entry name" value="ABC1_TM_sf"/>
</dbReference>
<dbReference type="PROSITE" id="PS50990">
    <property type="entry name" value="PEPTIDASE_C39"/>
    <property type="match status" value="1"/>
</dbReference>
<feature type="domain" description="ABC transporter" evidence="8">
    <location>
        <begin position="493"/>
        <end position="699"/>
    </location>
</feature>
<feature type="domain" description="ABC transmembrane type-1" evidence="9">
    <location>
        <begin position="178"/>
        <end position="437"/>
    </location>
</feature>
<gene>
    <name evidence="11" type="ORF">HBF32_01880</name>
</gene>
<evidence type="ECO:0000259" key="8">
    <source>
        <dbReference type="PROSITE" id="PS50893"/>
    </source>
</evidence>
<evidence type="ECO:0000256" key="5">
    <source>
        <dbReference type="ARBA" id="ARBA00022989"/>
    </source>
</evidence>
<feature type="transmembrane region" description="Helical" evidence="7">
    <location>
        <begin position="211"/>
        <end position="229"/>
    </location>
</feature>
<protein>
    <submittedName>
        <fullName evidence="11">Peptidase domain-containing ABC transporter</fullName>
    </submittedName>
</protein>
<dbReference type="Gene3D" id="3.90.70.10">
    <property type="entry name" value="Cysteine proteinases"/>
    <property type="match status" value="1"/>
</dbReference>
<dbReference type="PROSITE" id="PS50893">
    <property type="entry name" value="ABC_TRANSPORTER_2"/>
    <property type="match status" value="1"/>
</dbReference>
<feature type="transmembrane region" description="Helical" evidence="7">
    <location>
        <begin position="175"/>
        <end position="199"/>
    </location>
</feature>
<dbReference type="PANTHER" id="PTHR24221:SF606">
    <property type="entry name" value="COLICIN V SECRETION-PROCESSING ATP-BINDING PROTEIN"/>
    <property type="match status" value="1"/>
</dbReference>
<comment type="subcellular location">
    <subcellularLocation>
        <location evidence="1">Cell membrane</location>
        <topology evidence="1">Multi-pass membrane protein</topology>
    </subcellularLocation>
</comment>
<dbReference type="PROSITE" id="PS50929">
    <property type="entry name" value="ABC_TM1F"/>
    <property type="match status" value="1"/>
</dbReference>
<dbReference type="InterPro" id="IPR003593">
    <property type="entry name" value="AAA+_ATPase"/>
</dbReference>
<dbReference type="GO" id="GO:0008233">
    <property type="term" value="F:peptidase activity"/>
    <property type="evidence" value="ECO:0007669"/>
    <property type="project" value="InterPro"/>
</dbReference>
<evidence type="ECO:0000256" key="2">
    <source>
        <dbReference type="ARBA" id="ARBA00022692"/>
    </source>
</evidence>
<evidence type="ECO:0000259" key="10">
    <source>
        <dbReference type="PROSITE" id="PS50990"/>
    </source>
</evidence>
<dbReference type="SUPFAM" id="SSF52540">
    <property type="entry name" value="P-loop containing nucleoside triphosphate hydrolases"/>
    <property type="match status" value="1"/>
</dbReference>
<evidence type="ECO:0000256" key="7">
    <source>
        <dbReference type="SAM" id="Phobius"/>
    </source>
</evidence>
<dbReference type="CDD" id="cd18567">
    <property type="entry name" value="ABC_6TM_CvaB_RaxB_like"/>
    <property type="match status" value="1"/>
</dbReference>
<keyword evidence="4" id="KW-0067">ATP-binding</keyword>
<evidence type="ECO:0000256" key="3">
    <source>
        <dbReference type="ARBA" id="ARBA00022741"/>
    </source>
</evidence>
<dbReference type="GO" id="GO:0034040">
    <property type="term" value="F:ATPase-coupled lipid transmembrane transporter activity"/>
    <property type="evidence" value="ECO:0007669"/>
    <property type="project" value="TreeGrafter"/>
</dbReference>
<dbReference type="Pfam" id="PF03412">
    <property type="entry name" value="Peptidase_C39"/>
    <property type="match status" value="1"/>
</dbReference>
<evidence type="ECO:0000313" key="11">
    <source>
        <dbReference type="EMBL" id="NID14216.1"/>
    </source>
</evidence>
<dbReference type="Gene3D" id="1.20.1560.10">
    <property type="entry name" value="ABC transporter type 1, transmembrane domain"/>
    <property type="match status" value="1"/>
</dbReference>
<sequence>MINLRSRNWIFGMLRRLYDISRHYRQASLGDCGLACLGFVAAALGHEIPLRELCRRFNVTASGVRMADLSNLARDLSFRTRGLFVSAEEAKYLKAPCILHWDGEHFAVLIRIGSRSVSIHDPSSGIRTLSLSDFGRHFSGSALELYVDEGFSPRKRQRPKWRDVIGKIGNLRRGLFQILVLSASIHVFALVGPLLTQWVIDEAIASSNIDLIWVLCSGLVLSVAIRTVLDVTRAWMSLALTTKAMTDWCSRIMEHLMRLPLSWFEERHVGDVTSRFQSTQAIQQGITTKVTELALDVIFCLLLVCVMVAYSAVLTLIAISSVAIYSLARCAPHAAYHRATEEAIIREAGAQSHFIESVRGMQSVKLGRLESVRSSLWTELTMEAVNKRFLAQRMMLLFGGVYALIFGLQGAVVLSVGALQVANGAITLGMLMAFVAYKDDFCVRAQRVVDNILALRGLEIHVDRLAEIALSPVEDLGGFQAREHNHSFVPAGIEIKGVSFRYGSHLPWILEDLDLRIFPEEHVAIVGASGTGKSTLAKLMLGLLHPQRGEIRTDGKPLSVEGLGRWRGRVAAVMQDDKLLSGSLQENICRFDENVDVERMRHAAASADILAEIEAMPMGFSTYVGDMGSTLSGGQKQRVLLARALYSEPDLLVLDEATSHLDVHAERRVNDAIAKLAITRITIAHRPETIAMADRVVSL</sequence>
<evidence type="ECO:0000256" key="1">
    <source>
        <dbReference type="ARBA" id="ARBA00004651"/>
    </source>
</evidence>
<accession>A0A7X5QRT1</accession>
<evidence type="ECO:0000256" key="4">
    <source>
        <dbReference type="ARBA" id="ARBA00022840"/>
    </source>
</evidence>
<dbReference type="Pfam" id="PF00664">
    <property type="entry name" value="ABC_membrane"/>
    <property type="match status" value="1"/>
</dbReference>
<feature type="transmembrane region" description="Helical" evidence="7">
    <location>
        <begin position="293"/>
        <end position="319"/>
    </location>
</feature>
<dbReference type="GO" id="GO:0005886">
    <property type="term" value="C:plasma membrane"/>
    <property type="evidence" value="ECO:0007669"/>
    <property type="project" value="UniProtKB-SubCell"/>
</dbReference>
<dbReference type="InterPro" id="IPR005074">
    <property type="entry name" value="Peptidase_C39"/>
</dbReference>
<feature type="transmembrane region" description="Helical" evidence="7">
    <location>
        <begin position="394"/>
        <end position="412"/>
    </location>
</feature>
<dbReference type="GO" id="GO:0005524">
    <property type="term" value="F:ATP binding"/>
    <property type="evidence" value="ECO:0007669"/>
    <property type="project" value="UniProtKB-KW"/>
</dbReference>
<dbReference type="EMBL" id="JAAQTL010000001">
    <property type="protein sequence ID" value="NID14216.1"/>
    <property type="molecule type" value="Genomic_DNA"/>
</dbReference>
<reference evidence="11 12" key="1">
    <citation type="journal article" date="2006" name="Int. J. Syst. Evol. Microbiol.">
        <title>Dyella yeojuensis sp. nov., isolated from greenhouse soil in Korea.</title>
        <authorList>
            <person name="Kim B.Y."/>
            <person name="Weon H.Y."/>
            <person name="Lee K.H."/>
            <person name="Seok S.J."/>
            <person name="Kwon S.W."/>
            <person name="Go S.J."/>
            <person name="Stackebrandt E."/>
        </authorList>
    </citation>
    <scope>NUCLEOTIDE SEQUENCE [LARGE SCALE GENOMIC DNA]</scope>
    <source>
        <strain evidence="11 12">DSM 17673</strain>
    </source>
</reference>
<dbReference type="AlphaFoldDB" id="A0A7X5QRT1"/>
<keyword evidence="2 7" id="KW-0812">Transmembrane</keyword>
<keyword evidence="3" id="KW-0547">Nucleotide-binding</keyword>
<organism evidence="11 12">
    <name type="scientific">Luteibacter yeojuensis</name>
    <dbReference type="NCBI Taxonomy" id="345309"/>
    <lineage>
        <taxon>Bacteria</taxon>
        <taxon>Pseudomonadati</taxon>
        <taxon>Pseudomonadota</taxon>
        <taxon>Gammaproteobacteria</taxon>
        <taxon>Lysobacterales</taxon>
        <taxon>Rhodanobacteraceae</taxon>
        <taxon>Luteibacter</taxon>
    </lineage>
</organism>
<dbReference type="InterPro" id="IPR011527">
    <property type="entry name" value="ABC1_TM_dom"/>
</dbReference>